<evidence type="ECO:0000256" key="2">
    <source>
        <dbReference type="SAM" id="Phobius"/>
    </source>
</evidence>
<protein>
    <submittedName>
        <fullName evidence="4 5">Uncharacterized protein</fullName>
    </submittedName>
</protein>
<reference evidence="4 6" key="2">
    <citation type="journal article" date="2013" name="Nature">
        <title>Insights into bilaterian evolution from three spiralian genomes.</title>
        <authorList>
            <person name="Simakov O."/>
            <person name="Marletaz F."/>
            <person name="Cho S.J."/>
            <person name="Edsinger-Gonzales E."/>
            <person name="Havlak P."/>
            <person name="Hellsten U."/>
            <person name="Kuo D.H."/>
            <person name="Larsson T."/>
            <person name="Lv J."/>
            <person name="Arendt D."/>
            <person name="Savage R."/>
            <person name="Osoegawa K."/>
            <person name="de Jong P."/>
            <person name="Grimwood J."/>
            <person name="Chapman J.A."/>
            <person name="Shapiro H."/>
            <person name="Aerts A."/>
            <person name="Otillar R.P."/>
            <person name="Terry A.Y."/>
            <person name="Boore J.L."/>
            <person name="Grigoriev I.V."/>
            <person name="Lindberg D.R."/>
            <person name="Seaver E.C."/>
            <person name="Weisblat D.A."/>
            <person name="Putnam N.H."/>
            <person name="Rokhsar D.S."/>
        </authorList>
    </citation>
    <scope>NUCLEOTIDE SEQUENCE</scope>
    <source>
        <strain evidence="4 6">I ESC-2004</strain>
    </source>
</reference>
<dbReference type="EMBL" id="KB291798">
    <property type="protein sequence ID" value="ELU18876.1"/>
    <property type="molecule type" value="Genomic_DNA"/>
</dbReference>
<evidence type="ECO:0000313" key="6">
    <source>
        <dbReference type="Proteomes" id="UP000014760"/>
    </source>
</evidence>
<dbReference type="EnsemblMetazoa" id="CapteT210352">
    <property type="protein sequence ID" value="CapteP210352"/>
    <property type="gene ID" value="CapteG210352"/>
</dbReference>
<evidence type="ECO:0000313" key="4">
    <source>
        <dbReference type="EMBL" id="ELU18876.1"/>
    </source>
</evidence>
<reference evidence="6" key="1">
    <citation type="submission" date="2012-12" db="EMBL/GenBank/DDBJ databases">
        <authorList>
            <person name="Hellsten U."/>
            <person name="Grimwood J."/>
            <person name="Chapman J.A."/>
            <person name="Shapiro H."/>
            <person name="Aerts A."/>
            <person name="Otillar R.P."/>
            <person name="Terry A.Y."/>
            <person name="Boore J.L."/>
            <person name="Simakov O."/>
            <person name="Marletaz F."/>
            <person name="Cho S.-J."/>
            <person name="Edsinger-Gonzales E."/>
            <person name="Havlak P."/>
            <person name="Kuo D.-H."/>
            <person name="Larsson T."/>
            <person name="Lv J."/>
            <person name="Arendt D."/>
            <person name="Savage R."/>
            <person name="Osoegawa K."/>
            <person name="de Jong P."/>
            <person name="Lindberg D.R."/>
            <person name="Seaver E.C."/>
            <person name="Weisblat D.A."/>
            <person name="Putnam N.H."/>
            <person name="Grigoriev I.V."/>
            <person name="Rokhsar D.S."/>
        </authorList>
    </citation>
    <scope>NUCLEOTIDE SEQUENCE</scope>
    <source>
        <strain evidence="6">I ESC-2004</strain>
    </source>
</reference>
<sequence length="456" mass="50214">MNWIRLKVDCNVLFCVRLALSVSVATSLGLHSERGSVVRGISGKPGERCSSLPGTMEHAMLVVAVSGTSVHTLHAVTMLCILLISSVASSPLVINGVGCLRGNSYFVEIFAIDDVVDLKRFALNVRGNEGKKSETIWLPEVSLLSGSYYYVTNKLNVSFYFGMPVEYFDAIQLDLKSGQDLVQLLDAETLQVLFDYRSCKHAPRLDGEVHTRLNDRGVSQRSLVLVSPVPLQTAKPFLVPVIDVYGNTSSTEWHYALGWGRRISVNTSLDGSFDPDAWQFGGENVLTHPTENKLAAAPYPVGLVLQSIATTSSPSTTTETPQDSTTETETTPGTTLDPMLELRDKVYMTSTMSITPTSEDEAAFVESRRVSGGEQHVAHTQPSPPYRVKIDRTTTKSLQEREVEEAPYAPFLGTTLLTFIIVECVIILVLDLEGYRRDFRGAYADVRSFCRHMFDG</sequence>
<evidence type="ECO:0000256" key="3">
    <source>
        <dbReference type="SAM" id="SignalP"/>
    </source>
</evidence>
<organism evidence="4">
    <name type="scientific">Capitella teleta</name>
    <name type="common">Polychaete worm</name>
    <dbReference type="NCBI Taxonomy" id="283909"/>
    <lineage>
        <taxon>Eukaryota</taxon>
        <taxon>Metazoa</taxon>
        <taxon>Spiralia</taxon>
        <taxon>Lophotrochozoa</taxon>
        <taxon>Annelida</taxon>
        <taxon>Polychaeta</taxon>
        <taxon>Sedentaria</taxon>
        <taxon>Scolecida</taxon>
        <taxon>Capitellidae</taxon>
        <taxon>Capitella</taxon>
    </lineage>
</organism>
<dbReference type="HOGENOM" id="CLU_600270_0_0_1"/>
<name>N1PB77_CAPTE</name>
<proteinExistence type="predicted"/>
<keyword evidence="2" id="KW-0812">Transmembrane</keyword>
<dbReference type="EMBL" id="AMQN01000047">
    <property type="status" value="NOT_ANNOTATED_CDS"/>
    <property type="molecule type" value="Genomic_DNA"/>
</dbReference>
<feature type="signal peptide" evidence="3">
    <location>
        <begin position="1"/>
        <end position="21"/>
    </location>
</feature>
<evidence type="ECO:0000256" key="1">
    <source>
        <dbReference type="SAM" id="MobiDB-lite"/>
    </source>
</evidence>
<dbReference type="AlphaFoldDB" id="N1PB77"/>
<feature type="region of interest" description="Disordered" evidence="1">
    <location>
        <begin position="311"/>
        <end position="338"/>
    </location>
</feature>
<feature type="chain" id="PRO_5008777769" evidence="3">
    <location>
        <begin position="22"/>
        <end position="456"/>
    </location>
</feature>
<keyword evidence="2" id="KW-1133">Transmembrane helix</keyword>
<evidence type="ECO:0000313" key="5">
    <source>
        <dbReference type="EnsemblMetazoa" id="CapteP210352"/>
    </source>
</evidence>
<dbReference type="Proteomes" id="UP000014760">
    <property type="component" value="Unassembled WGS sequence"/>
</dbReference>
<dbReference type="EMBL" id="AMQN01000048">
    <property type="status" value="NOT_ANNOTATED_CDS"/>
    <property type="molecule type" value="Genomic_DNA"/>
</dbReference>
<keyword evidence="3" id="KW-0732">Signal</keyword>
<reference evidence="5" key="3">
    <citation type="submission" date="2015-06" db="UniProtKB">
        <authorList>
            <consortium name="EnsemblMetazoa"/>
        </authorList>
    </citation>
    <scope>IDENTIFICATION</scope>
</reference>
<feature type="compositionally biased region" description="Low complexity" evidence="1">
    <location>
        <begin position="311"/>
        <end position="335"/>
    </location>
</feature>
<gene>
    <name evidence="4" type="ORF">CAPTEDRAFT_210352</name>
</gene>
<feature type="transmembrane region" description="Helical" evidence="2">
    <location>
        <begin position="408"/>
        <end position="430"/>
    </location>
</feature>
<accession>N1PB77</accession>
<feature type="region of interest" description="Disordered" evidence="1">
    <location>
        <begin position="366"/>
        <end position="385"/>
    </location>
</feature>
<keyword evidence="6" id="KW-1185">Reference proteome</keyword>
<keyword evidence="2" id="KW-0472">Membrane</keyword>